<evidence type="ECO:0000259" key="12">
    <source>
        <dbReference type="PROSITE" id="PS50011"/>
    </source>
</evidence>
<comment type="similarity">
    <text evidence="1">Belongs to the protein kinase superfamily. CAMK Ser/Thr protein kinase family. SNF1 subfamily.</text>
</comment>
<comment type="catalytic activity">
    <reaction evidence="9">
        <text>L-seryl-[protein] + ATP = O-phospho-L-seryl-[protein] + ADP + H(+)</text>
        <dbReference type="Rhea" id="RHEA:17989"/>
        <dbReference type="Rhea" id="RHEA-COMP:9863"/>
        <dbReference type="Rhea" id="RHEA-COMP:11604"/>
        <dbReference type="ChEBI" id="CHEBI:15378"/>
        <dbReference type="ChEBI" id="CHEBI:29999"/>
        <dbReference type="ChEBI" id="CHEBI:30616"/>
        <dbReference type="ChEBI" id="CHEBI:83421"/>
        <dbReference type="ChEBI" id="CHEBI:456216"/>
        <dbReference type="EC" id="2.7.11.1"/>
    </reaction>
</comment>
<dbReference type="Gene3D" id="3.30.310.80">
    <property type="entry name" value="Kinase associated domain 1, KA1"/>
    <property type="match status" value="1"/>
</dbReference>
<dbReference type="FunFam" id="3.30.200.20:FF:000236">
    <property type="entry name" value="Non-specific serine/threonine protein kinase"/>
    <property type="match status" value="1"/>
</dbReference>
<proteinExistence type="inferred from homology"/>
<dbReference type="SMART" id="SM00220">
    <property type="entry name" value="S_TKc"/>
    <property type="match status" value="1"/>
</dbReference>
<accession>D8UFT1</accession>
<dbReference type="PROSITE" id="PS00108">
    <property type="entry name" value="PROTEIN_KINASE_ST"/>
    <property type="match status" value="1"/>
</dbReference>
<dbReference type="KEGG" id="vcn:VOLCADRAFT_98607"/>
<dbReference type="Gene3D" id="1.10.510.10">
    <property type="entry name" value="Transferase(Phosphotransferase) domain 1"/>
    <property type="match status" value="1"/>
</dbReference>
<dbReference type="SUPFAM" id="SSF56112">
    <property type="entry name" value="Protein kinase-like (PK-like)"/>
    <property type="match status" value="1"/>
</dbReference>
<feature type="domain" description="KA1" evidence="13">
    <location>
        <begin position="484"/>
        <end position="532"/>
    </location>
</feature>
<dbReference type="Pfam" id="PF02149">
    <property type="entry name" value="KA1"/>
    <property type="match status" value="1"/>
</dbReference>
<comment type="catalytic activity">
    <reaction evidence="8">
        <text>L-threonyl-[protein] + ATP = O-phospho-L-threonyl-[protein] + ADP + H(+)</text>
        <dbReference type="Rhea" id="RHEA:46608"/>
        <dbReference type="Rhea" id="RHEA-COMP:11060"/>
        <dbReference type="Rhea" id="RHEA-COMP:11605"/>
        <dbReference type="ChEBI" id="CHEBI:15378"/>
        <dbReference type="ChEBI" id="CHEBI:30013"/>
        <dbReference type="ChEBI" id="CHEBI:30616"/>
        <dbReference type="ChEBI" id="CHEBI:61977"/>
        <dbReference type="ChEBI" id="CHEBI:456216"/>
        <dbReference type="EC" id="2.7.11.1"/>
    </reaction>
</comment>
<feature type="region of interest" description="Disordered" evidence="11">
    <location>
        <begin position="363"/>
        <end position="384"/>
    </location>
</feature>
<dbReference type="Pfam" id="PF00069">
    <property type="entry name" value="Pkinase"/>
    <property type="match status" value="1"/>
</dbReference>
<evidence type="ECO:0000313" key="14">
    <source>
        <dbReference type="EMBL" id="EFJ41434.1"/>
    </source>
</evidence>
<feature type="binding site" evidence="10">
    <location>
        <position position="70"/>
    </location>
    <ligand>
        <name>ATP</name>
        <dbReference type="ChEBI" id="CHEBI:30616"/>
    </ligand>
</feature>
<dbReference type="OrthoDB" id="193931at2759"/>
<dbReference type="InterPro" id="IPR017441">
    <property type="entry name" value="Protein_kinase_ATP_BS"/>
</dbReference>
<dbReference type="InterPro" id="IPR000719">
    <property type="entry name" value="Prot_kinase_dom"/>
</dbReference>
<organism evidence="15">
    <name type="scientific">Volvox carteri f. nagariensis</name>
    <dbReference type="NCBI Taxonomy" id="3068"/>
    <lineage>
        <taxon>Eukaryota</taxon>
        <taxon>Viridiplantae</taxon>
        <taxon>Chlorophyta</taxon>
        <taxon>core chlorophytes</taxon>
        <taxon>Chlorophyceae</taxon>
        <taxon>CS clade</taxon>
        <taxon>Chlamydomonadales</taxon>
        <taxon>Volvocaceae</taxon>
        <taxon>Volvox</taxon>
    </lineage>
</organism>
<name>D8UFT1_VOLCA</name>
<dbReference type="EC" id="2.7.11.1" evidence="2"/>
<dbReference type="CDD" id="cd12122">
    <property type="entry name" value="AMPKA_C"/>
    <property type="match status" value="1"/>
</dbReference>
<dbReference type="EMBL" id="GL378395">
    <property type="protein sequence ID" value="EFJ41434.1"/>
    <property type="molecule type" value="Genomic_DNA"/>
</dbReference>
<dbReference type="STRING" id="3068.D8UFT1"/>
<reference evidence="14 15" key="1">
    <citation type="journal article" date="2010" name="Science">
        <title>Genomic analysis of organismal complexity in the multicellular green alga Volvox carteri.</title>
        <authorList>
            <person name="Prochnik S.E."/>
            <person name="Umen J."/>
            <person name="Nedelcu A.M."/>
            <person name="Hallmann A."/>
            <person name="Miller S.M."/>
            <person name="Nishii I."/>
            <person name="Ferris P."/>
            <person name="Kuo A."/>
            <person name="Mitros T."/>
            <person name="Fritz-Laylin L.K."/>
            <person name="Hellsten U."/>
            <person name="Chapman J."/>
            <person name="Simakov O."/>
            <person name="Rensing S.A."/>
            <person name="Terry A."/>
            <person name="Pangilinan J."/>
            <person name="Kapitonov V."/>
            <person name="Jurka J."/>
            <person name="Salamov A."/>
            <person name="Shapiro H."/>
            <person name="Schmutz J."/>
            <person name="Grimwood J."/>
            <person name="Lindquist E."/>
            <person name="Lucas S."/>
            <person name="Grigoriev I.V."/>
            <person name="Schmitt R."/>
            <person name="Kirk D."/>
            <person name="Rokhsar D.S."/>
        </authorList>
    </citation>
    <scope>NUCLEOTIDE SEQUENCE [LARGE SCALE GENOMIC DNA]</scope>
    <source>
        <strain evidence="15">f. Nagariensis / Eve</strain>
    </source>
</reference>
<dbReference type="InterPro" id="IPR008271">
    <property type="entry name" value="Ser/Thr_kinase_AS"/>
</dbReference>
<dbReference type="CDD" id="cd14079">
    <property type="entry name" value="STKc_AMPK_alpha"/>
    <property type="match status" value="1"/>
</dbReference>
<dbReference type="PROSITE" id="PS50032">
    <property type="entry name" value="KA1"/>
    <property type="match status" value="1"/>
</dbReference>
<evidence type="ECO:0000256" key="4">
    <source>
        <dbReference type="ARBA" id="ARBA00022679"/>
    </source>
</evidence>
<dbReference type="PROSITE" id="PS50011">
    <property type="entry name" value="PROTEIN_KINASE_DOM"/>
    <property type="match status" value="1"/>
</dbReference>
<dbReference type="InterPro" id="IPR001772">
    <property type="entry name" value="KA1_dom"/>
</dbReference>
<evidence type="ECO:0000256" key="5">
    <source>
        <dbReference type="ARBA" id="ARBA00022741"/>
    </source>
</evidence>
<keyword evidence="5 10" id="KW-0547">Nucleotide-binding</keyword>
<dbReference type="GO" id="GO:0005524">
    <property type="term" value="F:ATP binding"/>
    <property type="evidence" value="ECO:0007669"/>
    <property type="project" value="UniProtKB-UniRule"/>
</dbReference>
<dbReference type="SUPFAM" id="SSF103243">
    <property type="entry name" value="KA1-like"/>
    <property type="match status" value="1"/>
</dbReference>
<keyword evidence="4" id="KW-0808">Transferase</keyword>
<dbReference type="GeneID" id="9626990"/>
<evidence type="ECO:0000256" key="3">
    <source>
        <dbReference type="ARBA" id="ARBA00022527"/>
    </source>
</evidence>
<dbReference type="PANTHER" id="PTHR24346:SF82">
    <property type="entry name" value="KP78A-RELATED"/>
    <property type="match status" value="1"/>
</dbReference>
<evidence type="ECO:0000259" key="13">
    <source>
        <dbReference type="PROSITE" id="PS50032"/>
    </source>
</evidence>
<evidence type="ECO:0000256" key="10">
    <source>
        <dbReference type="PROSITE-ProRule" id="PRU10141"/>
    </source>
</evidence>
<dbReference type="FunCoup" id="D8UFT1">
    <property type="interactions" value="1776"/>
</dbReference>
<evidence type="ECO:0000313" key="15">
    <source>
        <dbReference type="Proteomes" id="UP000001058"/>
    </source>
</evidence>
<evidence type="ECO:0000256" key="2">
    <source>
        <dbReference type="ARBA" id="ARBA00012513"/>
    </source>
</evidence>
<feature type="compositionally biased region" description="Gly residues" evidence="11">
    <location>
        <begin position="363"/>
        <end position="382"/>
    </location>
</feature>
<evidence type="ECO:0000256" key="8">
    <source>
        <dbReference type="ARBA" id="ARBA00047899"/>
    </source>
</evidence>
<keyword evidence="7 10" id="KW-0067">ATP-binding</keyword>
<dbReference type="GO" id="GO:0005737">
    <property type="term" value="C:cytoplasm"/>
    <property type="evidence" value="ECO:0007669"/>
    <property type="project" value="TreeGrafter"/>
</dbReference>
<evidence type="ECO:0000256" key="6">
    <source>
        <dbReference type="ARBA" id="ARBA00022777"/>
    </source>
</evidence>
<dbReference type="GO" id="GO:0106310">
    <property type="term" value="F:protein serine kinase activity"/>
    <property type="evidence" value="ECO:0007669"/>
    <property type="project" value="RHEA"/>
</dbReference>
<dbReference type="FunFam" id="1.10.510.10:FF:000544">
    <property type="entry name" value="Non-specific serine/threonine protein kinase"/>
    <property type="match status" value="1"/>
</dbReference>
<sequence>MADQVSLLGAPAVVDAVAAGFNNPTNVQGYNQGAEFYLSNYRLGKTLGIGSFGKVKVAEHVLTGHKVAIKILNRRKIQQMEMEEKVRREIKILRLFMHPHIIRLYEVIETPSDIYVVMEYVKTGELFDYIVEKGRLAEDEARHFFQQIISGVEYCHRNMVVHRDLKPENLLLDAKMNVKIADFGLSNIMRDGHFLKTSCGSPNYAAPEVISGKLYAGPEVDVWSCGVILYALLCGSLPFDDENIPNLFKKIKGGIYNLPSHLSPGARDLIPRMLLVDPLKRITIPEIRQHPWFNMHLPRYLAVMQVGVRTVGVRRWGRKMPSSGYLSADMAEGSTGAAMAAAGIHMPQGGTFGGPTAAVGGGSAAAAAAGGGGGGGGAGGGAPQQRLVAERRWRLGVHARGHPSALMAELYRVLQLNQVAWKKVAPYALKCRALVRKPPACQSTHGSSGGAAGVGRMSEDLDDHIELDGEEEDRRGGVAGGGGESDNFFVLRFECQMYKVRDDEYVIDIQRMGGELFLFMDVCGRILCDLRM</sequence>
<keyword evidence="6" id="KW-0418">Kinase</keyword>
<dbReference type="eggNOG" id="KOG0583">
    <property type="taxonomic scope" value="Eukaryota"/>
</dbReference>
<dbReference type="InterPro" id="IPR011009">
    <property type="entry name" value="Kinase-like_dom_sf"/>
</dbReference>
<dbReference type="GO" id="GO:0035556">
    <property type="term" value="P:intracellular signal transduction"/>
    <property type="evidence" value="ECO:0007669"/>
    <property type="project" value="TreeGrafter"/>
</dbReference>
<protein>
    <recommendedName>
        <fullName evidence="2">non-specific serine/threonine protein kinase</fullName>
        <ecNumber evidence="2">2.7.11.1</ecNumber>
    </recommendedName>
</protein>
<dbReference type="PROSITE" id="PS00107">
    <property type="entry name" value="PROTEIN_KINASE_ATP"/>
    <property type="match status" value="1"/>
</dbReference>
<evidence type="ECO:0000256" key="11">
    <source>
        <dbReference type="SAM" id="MobiDB-lite"/>
    </source>
</evidence>
<dbReference type="PANTHER" id="PTHR24346">
    <property type="entry name" value="MAP/MICROTUBULE AFFINITY-REGULATING KINASE"/>
    <property type="match status" value="1"/>
</dbReference>
<evidence type="ECO:0000256" key="9">
    <source>
        <dbReference type="ARBA" id="ARBA00048679"/>
    </source>
</evidence>
<dbReference type="RefSeq" id="XP_002957540.1">
    <property type="nucleotide sequence ID" value="XM_002957494.1"/>
</dbReference>
<dbReference type="InterPro" id="IPR028375">
    <property type="entry name" value="KA1/Ssp2_C"/>
</dbReference>
<dbReference type="InParanoid" id="D8UFT1"/>
<feature type="domain" description="Protein kinase" evidence="12">
    <location>
        <begin position="41"/>
        <end position="293"/>
    </location>
</feature>
<dbReference type="GO" id="GO:0004674">
    <property type="term" value="F:protein serine/threonine kinase activity"/>
    <property type="evidence" value="ECO:0007669"/>
    <property type="project" value="UniProtKB-KW"/>
</dbReference>
<keyword evidence="3" id="KW-0723">Serine/threonine-protein kinase</keyword>
<evidence type="ECO:0000256" key="1">
    <source>
        <dbReference type="ARBA" id="ARBA00006234"/>
    </source>
</evidence>
<keyword evidence="15" id="KW-1185">Reference proteome</keyword>
<gene>
    <name evidence="14" type="ORF">VOLCADRAFT_98607</name>
</gene>
<dbReference type="AlphaFoldDB" id="D8UFT1"/>
<dbReference type="Proteomes" id="UP000001058">
    <property type="component" value="Unassembled WGS sequence"/>
</dbReference>
<evidence type="ECO:0000256" key="7">
    <source>
        <dbReference type="ARBA" id="ARBA00022840"/>
    </source>
</evidence>